<dbReference type="AlphaFoldDB" id="A0A0B8PIZ9"/>
<feature type="domain" description="Response regulatory" evidence="7">
    <location>
        <begin position="9"/>
        <end position="123"/>
    </location>
</feature>
<evidence type="ECO:0000256" key="2">
    <source>
        <dbReference type="ARBA" id="ARBA00023015"/>
    </source>
</evidence>
<dbReference type="InterPro" id="IPR058245">
    <property type="entry name" value="NreC/VraR/RcsB-like_REC"/>
</dbReference>
<dbReference type="InterPro" id="IPR001789">
    <property type="entry name" value="Sig_transdc_resp-reg_receiver"/>
</dbReference>
<dbReference type="Proteomes" id="UP000031670">
    <property type="component" value="Unassembled WGS sequence"/>
</dbReference>
<dbReference type="InterPro" id="IPR039420">
    <property type="entry name" value="WalR-like"/>
</dbReference>
<protein>
    <submittedName>
        <fullName evidence="8">DNA-binding response regulator</fullName>
    </submittedName>
</protein>
<dbReference type="InterPro" id="IPR000792">
    <property type="entry name" value="Tscrpt_reg_LuxR_C"/>
</dbReference>
<dbReference type="PROSITE" id="PS50110">
    <property type="entry name" value="RESPONSE_REGULATORY"/>
    <property type="match status" value="1"/>
</dbReference>
<dbReference type="SUPFAM" id="SSF46894">
    <property type="entry name" value="C-terminal effector domain of the bipartite response regulators"/>
    <property type="match status" value="1"/>
</dbReference>
<dbReference type="SMART" id="SM00421">
    <property type="entry name" value="HTH_LUXR"/>
    <property type="match status" value="1"/>
</dbReference>
<dbReference type="PANTHER" id="PTHR43214">
    <property type="entry name" value="TWO-COMPONENT RESPONSE REGULATOR"/>
    <property type="match status" value="1"/>
</dbReference>
<evidence type="ECO:0000256" key="3">
    <source>
        <dbReference type="ARBA" id="ARBA00023125"/>
    </source>
</evidence>
<keyword evidence="4" id="KW-0804">Transcription</keyword>
<dbReference type="Pfam" id="PF00072">
    <property type="entry name" value="Response_reg"/>
    <property type="match status" value="1"/>
</dbReference>
<dbReference type="PROSITE" id="PS50043">
    <property type="entry name" value="HTH_LUXR_2"/>
    <property type="match status" value="1"/>
</dbReference>
<evidence type="ECO:0000259" key="7">
    <source>
        <dbReference type="PROSITE" id="PS50110"/>
    </source>
</evidence>
<dbReference type="PANTHER" id="PTHR43214:SF41">
    <property type="entry name" value="NITRATE_NITRITE RESPONSE REGULATOR PROTEIN NARP"/>
    <property type="match status" value="1"/>
</dbReference>
<evidence type="ECO:0000313" key="8">
    <source>
        <dbReference type="EMBL" id="GAM63028.1"/>
    </source>
</evidence>
<keyword evidence="1 5" id="KW-0597">Phosphoprotein</keyword>
<comment type="caution">
    <text evidence="8">The sequence shown here is derived from an EMBL/GenBank/DDBJ whole genome shotgun (WGS) entry which is preliminary data.</text>
</comment>
<sequence length="215" mass="23626">MGIALNKKTVLLADDHVLVAEGIKNLLANEYDVVGLVEDGMALVQKAKELKPDVIVSDISMPIMNGINAAEKILATDKDCKIILLTMHPEVKYAMRALDVGVKGYLLKHSASDELLNAIKTVLMNKTFITATLAAEIMEAYRNNHGQAEDPLSLLTPRQQQVLQLLAESHSAKEIANILNVSSRTVEFHKYKMVEILKLKNASELVPFAIKNGLV</sequence>
<reference evidence="8 9" key="1">
    <citation type="submission" date="2015-01" db="EMBL/GenBank/DDBJ databases">
        <title>Vibrio sp. C5 JCM 19232 whole genome shotgun sequence.</title>
        <authorList>
            <person name="Sawabe T."/>
            <person name="Meirelles P."/>
            <person name="Feng G."/>
            <person name="Sayaka M."/>
            <person name="Hattori M."/>
            <person name="Ohkuma M."/>
        </authorList>
    </citation>
    <scope>NUCLEOTIDE SEQUENCE [LARGE SCALE GENOMIC DNA]</scope>
    <source>
        <strain evidence="8 9">JCM19232</strain>
    </source>
</reference>
<dbReference type="GO" id="GO:0006355">
    <property type="term" value="P:regulation of DNA-templated transcription"/>
    <property type="evidence" value="ECO:0007669"/>
    <property type="project" value="InterPro"/>
</dbReference>
<feature type="modified residue" description="4-aspartylphosphate" evidence="5">
    <location>
        <position position="58"/>
    </location>
</feature>
<dbReference type="SMART" id="SM00448">
    <property type="entry name" value="REC"/>
    <property type="match status" value="1"/>
</dbReference>
<dbReference type="CDD" id="cd06170">
    <property type="entry name" value="LuxR_C_like"/>
    <property type="match status" value="1"/>
</dbReference>
<dbReference type="PRINTS" id="PR00038">
    <property type="entry name" value="HTHLUXR"/>
</dbReference>
<accession>A0A0B8PIZ9</accession>
<reference evidence="8 9" key="2">
    <citation type="submission" date="2015-01" db="EMBL/GenBank/DDBJ databases">
        <authorList>
            <consortium name="NBRP consortium"/>
            <person name="Sawabe T."/>
            <person name="Meirelles P."/>
            <person name="Feng G."/>
            <person name="Sayaka M."/>
            <person name="Hattori M."/>
            <person name="Ohkuma M."/>
        </authorList>
    </citation>
    <scope>NUCLEOTIDE SEQUENCE [LARGE SCALE GENOMIC DNA]</scope>
    <source>
        <strain evidence="8 9">JCM19232</strain>
    </source>
</reference>
<keyword evidence="3 8" id="KW-0238">DNA-binding</keyword>
<gene>
    <name evidence="8" type="ORF">JCM19232_4705</name>
</gene>
<dbReference type="InterPro" id="IPR016032">
    <property type="entry name" value="Sig_transdc_resp-reg_C-effctor"/>
</dbReference>
<dbReference type="GO" id="GO:0003677">
    <property type="term" value="F:DNA binding"/>
    <property type="evidence" value="ECO:0007669"/>
    <property type="project" value="UniProtKB-KW"/>
</dbReference>
<evidence type="ECO:0000256" key="4">
    <source>
        <dbReference type="ARBA" id="ARBA00023163"/>
    </source>
</evidence>
<organism evidence="8 9">
    <name type="scientific">Vibrio ishigakensis</name>
    <dbReference type="NCBI Taxonomy" id="1481914"/>
    <lineage>
        <taxon>Bacteria</taxon>
        <taxon>Pseudomonadati</taxon>
        <taxon>Pseudomonadota</taxon>
        <taxon>Gammaproteobacteria</taxon>
        <taxon>Vibrionales</taxon>
        <taxon>Vibrionaceae</taxon>
        <taxon>Vibrio</taxon>
    </lineage>
</organism>
<name>A0A0B8PIZ9_9VIBR</name>
<dbReference type="GO" id="GO:0000160">
    <property type="term" value="P:phosphorelay signal transduction system"/>
    <property type="evidence" value="ECO:0007669"/>
    <property type="project" value="InterPro"/>
</dbReference>
<keyword evidence="2" id="KW-0805">Transcription regulation</keyword>
<evidence type="ECO:0000256" key="1">
    <source>
        <dbReference type="ARBA" id="ARBA00022553"/>
    </source>
</evidence>
<evidence type="ECO:0000256" key="5">
    <source>
        <dbReference type="PROSITE-ProRule" id="PRU00169"/>
    </source>
</evidence>
<feature type="domain" description="HTH luxR-type" evidence="6">
    <location>
        <begin position="148"/>
        <end position="213"/>
    </location>
</feature>
<evidence type="ECO:0000313" key="9">
    <source>
        <dbReference type="Proteomes" id="UP000031670"/>
    </source>
</evidence>
<dbReference type="SUPFAM" id="SSF52172">
    <property type="entry name" value="CheY-like"/>
    <property type="match status" value="1"/>
</dbReference>
<dbReference type="EMBL" id="BBSA01000007">
    <property type="protein sequence ID" value="GAM63028.1"/>
    <property type="molecule type" value="Genomic_DNA"/>
</dbReference>
<dbReference type="Pfam" id="PF00196">
    <property type="entry name" value="GerE"/>
    <property type="match status" value="1"/>
</dbReference>
<proteinExistence type="predicted"/>
<dbReference type="Gene3D" id="3.40.50.2300">
    <property type="match status" value="1"/>
</dbReference>
<dbReference type="InterPro" id="IPR011006">
    <property type="entry name" value="CheY-like_superfamily"/>
</dbReference>
<dbReference type="CDD" id="cd17535">
    <property type="entry name" value="REC_NarL-like"/>
    <property type="match status" value="1"/>
</dbReference>
<evidence type="ECO:0000259" key="6">
    <source>
        <dbReference type="PROSITE" id="PS50043"/>
    </source>
</evidence>